<evidence type="ECO:0000313" key="3">
    <source>
        <dbReference type="Proteomes" id="UP000002357"/>
    </source>
</evidence>
<evidence type="ECO:0000256" key="1">
    <source>
        <dbReference type="SAM" id="Phobius"/>
    </source>
</evidence>
<accession>E2Q154</accession>
<name>E2Q154_STRCL</name>
<dbReference type="eggNOG" id="ENOG50348TZ">
    <property type="taxonomic scope" value="Bacteria"/>
</dbReference>
<organism evidence="2 3">
    <name type="scientific">Streptomyces clavuligerus</name>
    <dbReference type="NCBI Taxonomy" id="1901"/>
    <lineage>
        <taxon>Bacteria</taxon>
        <taxon>Bacillati</taxon>
        <taxon>Actinomycetota</taxon>
        <taxon>Actinomycetes</taxon>
        <taxon>Kitasatosporales</taxon>
        <taxon>Streptomycetaceae</taxon>
        <taxon>Streptomyces</taxon>
    </lineage>
</organism>
<dbReference type="AlphaFoldDB" id="E2Q154"/>
<sequence length="142" mass="15546">MVISTHQAPTGAEPPGRIHLARERGNIMNRRLQRATVLSVTGFALLGAASSAIGVDMERSRGGVHAWSRGANGQIAVKDTAGDSKEVYADYKRRYTEHELRNSSGNGTTVYSSNDETNYVRGFKACVAVNFQPDDCTTWAWR</sequence>
<dbReference type="EMBL" id="CM000913">
    <property type="protein sequence ID" value="EFG08559.1"/>
    <property type="molecule type" value="Genomic_DNA"/>
</dbReference>
<keyword evidence="1" id="KW-0472">Membrane</keyword>
<reference evidence="2 3" key="1">
    <citation type="journal article" date="2010" name="Genome Biol. Evol.">
        <title>The sequence of a 1.8-mb bacterial linear plasmid reveals a rich evolutionary reservoir of secondary metabolic pathways.</title>
        <authorList>
            <person name="Medema M.H."/>
            <person name="Trefzer A."/>
            <person name="Kovalchuk A."/>
            <person name="van den Berg M."/>
            <person name="Mueller U."/>
            <person name="Heijne W."/>
            <person name="Wu L."/>
            <person name="Alam M.T."/>
            <person name="Ronning C.M."/>
            <person name="Nierman W.C."/>
            <person name="Bovenberg R.A.L."/>
            <person name="Breitling R."/>
            <person name="Takano E."/>
        </authorList>
    </citation>
    <scope>NUCLEOTIDE SEQUENCE [LARGE SCALE GENOMIC DNA]</scope>
    <source>
        <strain evidence="3">ATCC 27064 / DSM 738 / JCM 4710 / NBRC 13307 / NCIMB 12785 / NRRL 3585 / VKM Ac-602</strain>
    </source>
</reference>
<gene>
    <name evidence="2" type="ORF">SCLAV_3487</name>
</gene>
<evidence type="ECO:0000313" key="2">
    <source>
        <dbReference type="EMBL" id="EFG08559.1"/>
    </source>
</evidence>
<protein>
    <submittedName>
        <fullName evidence="2">Uncharacterized protein</fullName>
    </submittedName>
</protein>
<feature type="transmembrane region" description="Helical" evidence="1">
    <location>
        <begin position="35"/>
        <end position="55"/>
    </location>
</feature>
<dbReference type="KEGG" id="sclf:BB341_11265"/>
<keyword evidence="1" id="KW-0812">Transmembrane</keyword>
<keyword evidence="3" id="KW-1185">Reference proteome</keyword>
<keyword evidence="1" id="KW-1133">Transmembrane helix</keyword>
<dbReference type="STRING" id="1901.BB341_11265"/>
<proteinExistence type="predicted"/>
<dbReference type="Proteomes" id="UP000002357">
    <property type="component" value="Chromosome"/>
</dbReference>